<evidence type="ECO:0000256" key="7">
    <source>
        <dbReference type="RuleBase" id="RU004168"/>
    </source>
</evidence>
<feature type="active site" evidence="5">
    <location>
        <position position="22"/>
    </location>
</feature>
<dbReference type="NCBIfam" id="NF011000">
    <property type="entry name" value="PRK14426.1"/>
    <property type="match status" value="1"/>
</dbReference>
<evidence type="ECO:0000256" key="3">
    <source>
        <dbReference type="ARBA" id="ARBA00015991"/>
    </source>
</evidence>
<comment type="catalytic activity">
    <reaction evidence="4 5 6">
        <text>an acyl phosphate + H2O = a carboxylate + phosphate + H(+)</text>
        <dbReference type="Rhea" id="RHEA:14965"/>
        <dbReference type="ChEBI" id="CHEBI:15377"/>
        <dbReference type="ChEBI" id="CHEBI:15378"/>
        <dbReference type="ChEBI" id="CHEBI:29067"/>
        <dbReference type="ChEBI" id="CHEBI:43474"/>
        <dbReference type="ChEBI" id="CHEBI:59918"/>
        <dbReference type="EC" id="3.6.1.7"/>
    </reaction>
</comment>
<protein>
    <recommendedName>
        <fullName evidence="3 5">Acylphosphatase</fullName>
        <ecNumber evidence="2 5">3.6.1.7</ecNumber>
    </recommendedName>
</protein>
<name>A0A2Z2HK97_9GAMM</name>
<evidence type="ECO:0000256" key="1">
    <source>
        <dbReference type="ARBA" id="ARBA00005614"/>
    </source>
</evidence>
<dbReference type="PANTHER" id="PTHR47268">
    <property type="entry name" value="ACYLPHOSPHATASE"/>
    <property type="match status" value="1"/>
</dbReference>
<dbReference type="EC" id="3.6.1.7" evidence="2 5"/>
<evidence type="ECO:0000313" key="10">
    <source>
        <dbReference type="Proteomes" id="UP000250025"/>
    </source>
</evidence>
<feature type="domain" description="Acylphosphatase-like" evidence="8">
    <location>
        <begin position="7"/>
        <end position="92"/>
    </location>
</feature>
<dbReference type="InterPro" id="IPR017968">
    <property type="entry name" value="Acylphosphatase_CS"/>
</dbReference>
<dbReference type="Proteomes" id="UP000250025">
    <property type="component" value="Chromosome"/>
</dbReference>
<dbReference type="PROSITE" id="PS00151">
    <property type="entry name" value="ACYLPHOSPHATASE_2"/>
    <property type="match status" value="1"/>
</dbReference>
<dbReference type="PROSITE" id="PS00150">
    <property type="entry name" value="ACYLPHOSPHATASE_1"/>
    <property type="match status" value="1"/>
</dbReference>
<organism evidence="9 10">
    <name type="scientific">Kushneria konosiri</name>
    <dbReference type="NCBI Taxonomy" id="698828"/>
    <lineage>
        <taxon>Bacteria</taxon>
        <taxon>Pseudomonadati</taxon>
        <taxon>Pseudomonadota</taxon>
        <taxon>Gammaproteobacteria</taxon>
        <taxon>Oceanospirillales</taxon>
        <taxon>Halomonadaceae</taxon>
        <taxon>Kushneria</taxon>
    </lineage>
</organism>
<evidence type="ECO:0000256" key="5">
    <source>
        <dbReference type="PROSITE-ProRule" id="PRU00520"/>
    </source>
</evidence>
<dbReference type="PROSITE" id="PS51160">
    <property type="entry name" value="ACYLPHOSPHATASE_3"/>
    <property type="match status" value="1"/>
</dbReference>
<sequence length="92" mass="9938">MEDVMRYMKARVTGDVQGVGFRYATAQRARQLGISGYARNCDDGSVEVGMAGSHDDVAAMIDWLQTGPPAARVDQVTGERIAPQSWSGFQTA</sequence>
<dbReference type="InterPro" id="IPR001792">
    <property type="entry name" value="Acylphosphatase-like_dom"/>
</dbReference>
<evidence type="ECO:0000256" key="2">
    <source>
        <dbReference type="ARBA" id="ARBA00012150"/>
    </source>
</evidence>
<dbReference type="PANTHER" id="PTHR47268:SF4">
    <property type="entry name" value="ACYLPHOSPHATASE"/>
    <property type="match status" value="1"/>
</dbReference>
<dbReference type="KEGG" id="kus:B9G99_14905"/>
<dbReference type="Gene3D" id="3.30.70.100">
    <property type="match status" value="1"/>
</dbReference>
<reference evidence="9 10" key="1">
    <citation type="journal article" date="2017" name="Int. J. Syst. Evol. Microbiol.">
        <title>Kushneria konosiri sp. nov., isolated from the Korean salt-fermented seafood Daemi-jeot.</title>
        <authorList>
            <person name="Yun J.H."/>
            <person name="Park S.K."/>
            <person name="Lee J.Y."/>
            <person name="Jung M.J."/>
            <person name="Bae J.W."/>
        </authorList>
    </citation>
    <scope>NUCLEOTIDE SEQUENCE [LARGE SCALE GENOMIC DNA]</scope>
    <source>
        <strain evidence="9 10">X49</strain>
    </source>
</reference>
<feature type="active site" evidence="5">
    <location>
        <position position="40"/>
    </location>
</feature>
<dbReference type="GO" id="GO:0003998">
    <property type="term" value="F:acylphosphatase activity"/>
    <property type="evidence" value="ECO:0007669"/>
    <property type="project" value="UniProtKB-EC"/>
</dbReference>
<dbReference type="AlphaFoldDB" id="A0A2Z2HK97"/>
<dbReference type="SUPFAM" id="SSF54975">
    <property type="entry name" value="Acylphosphatase/BLUF domain-like"/>
    <property type="match status" value="1"/>
</dbReference>
<dbReference type="Pfam" id="PF00708">
    <property type="entry name" value="Acylphosphatase"/>
    <property type="match status" value="1"/>
</dbReference>
<evidence type="ECO:0000259" key="8">
    <source>
        <dbReference type="PROSITE" id="PS51160"/>
    </source>
</evidence>
<evidence type="ECO:0000313" key="9">
    <source>
        <dbReference type="EMBL" id="ARS54001.1"/>
    </source>
</evidence>
<accession>A0A2Z2HK97</accession>
<evidence type="ECO:0000256" key="6">
    <source>
        <dbReference type="RuleBase" id="RU000553"/>
    </source>
</evidence>
<dbReference type="InterPro" id="IPR020456">
    <property type="entry name" value="Acylphosphatase"/>
</dbReference>
<keyword evidence="10" id="KW-1185">Reference proteome</keyword>
<evidence type="ECO:0000256" key="4">
    <source>
        <dbReference type="ARBA" id="ARBA00047645"/>
    </source>
</evidence>
<gene>
    <name evidence="9" type="ORF">B9G99_14905</name>
</gene>
<dbReference type="InterPro" id="IPR036046">
    <property type="entry name" value="Acylphosphatase-like_dom_sf"/>
</dbReference>
<keyword evidence="5 6" id="KW-0378">Hydrolase</keyword>
<dbReference type="EMBL" id="CP021323">
    <property type="protein sequence ID" value="ARS54001.1"/>
    <property type="molecule type" value="Genomic_DNA"/>
</dbReference>
<dbReference type="OrthoDB" id="5295388at2"/>
<comment type="similarity">
    <text evidence="1 7">Belongs to the acylphosphatase family.</text>
</comment>
<proteinExistence type="inferred from homology"/>